<dbReference type="AlphaFoldDB" id="J9FSE3"/>
<organism evidence="2">
    <name type="scientific">gut metagenome</name>
    <dbReference type="NCBI Taxonomy" id="749906"/>
    <lineage>
        <taxon>unclassified sequences</taxon>
        <taxon>metagenomes</taxon>
        <taxon>organismal metagenomes</taxon>
    </lineage>
</organism>
<gene>
    <name evidence="2" type="ORF">EVA_19396</name>
</gene>
<name>J9FSE3_9ZZZZ</name>
<evidence type="ECO:0000313" key="2">
    <source>
        <dbReference type="EMBL" id="EJW92497.1"/>
    </source>
</evidence>
<feature type="region of interest" description="Disordered" evidence="1">
    <location>
        <begin position="70"/>
        <end position="104"/>
    </location>
</feature>
<sequence length="104" mass="11450">MPAQPYGGIIKVEVKGEAAYALTHEVPARMQGKEMVSDGGVELDPTKPYILFDNAPTPFLTVANESEVPKSAPLTARHRTQNRKITVSPKRTSRRQLHHPFMGG</sequence>
<dbReference type="EMBL" id="AMCI01007515">
    <property type="protein sequence ID" value="EJW92497.1"/>
    <property type="molecule type" value="Genomic_DNA"/>
</dbReference>
<evidence type="ECO:0000256" key="1">
    <source>
        <dbReference type="SAM" id="MobiDB-lite"/>
    </source>
</evidence>
<protein>
    <submittedName>
        <fullName evidence="2">Uncharacterized protein</fullName>
    </submittedName>
</protein>
<proteinExistence type="predicted"/>
<reference evidence="2" key="1">
    <citation type="journal article" date="2012" name="PLoS ONE">
        <title>Gene sets for utilization of primary and secondary nutrition supplies in the distal gut of endangered iberian lynx.</title>
        <authorList>
            <person name="Alcaide M."/>
            <person name="Messina E."/>
            <person name="Richter M."/>
            <person name="Bargiela R."/>
            <person name="Peplies J."/>
            <person name="Huws S.A."/>
            <person name="Newbold C.J."/>
            <person name="Golyshin P.N."/>
            <person name="Simon M.A."/>
            <person name="Lopez G."/>
            <person name="Yakimov M.M."/>
            <person name="Ferrer M."/>
        </authorList>
    </citation>
    <scope>NUCLEOTIDE SEQUENCE</scope>
</reference>
<accession>J9FSE3</accession>
<comment type="caution">
    <text evidence="2">The sequence shown here is derived from an EMBL/GenBank/DDBJ whole genome shotgun (WGS) entry which is preliminary data.</text>
</comment>